<evidence type="ECO:0000313" key="1">
    <source>
        <dbReference type="EMBL" id="WAN69945.1"/>
    </source>
</evidence>
<name>A0A9Q9SUN9_MOOP1</name>
<accession>A0A9Q9SUN9</accession>
<organism evidence="1">
    <name type="scientific">Moorena producens (strain JHB)</name>
    <dbReference type="NCBI Taxonomy" id="1454205"/>
    <lineage>
        <taxon>Bacteria</taxon>
        <taxon>Bacillati</taxon>
        <taxon>Cyanobacteriota</taxon>
        <taxon>Cyanophyceae</taxon>
        <taxon>Coleofasciculales</taxon>
        <taxon>Coleofasciculaceae</taxon>
        <taxon>Moorena</taxon>
    </lineage>
</organism>
<dbReference type="AlphaFoldDB" id="A0A9Q9SUN9"/>
<gene>
    <name evidence="1" type="ORF">BJP36_38335</name>
</gene>
<dbReference type="EMBL" id="CP017708">
    <property type="protein sequence ID" value="WAN69945.1"/>
    <property type="molecule type" value="Genomic_DNA"/>
</dbReference>
<protein>
    <submittedName>
        <fullName evidence="1">STAS/SEC14 domain-containing protein</fullName>
    </submittedName>
</protein>
<dbReference type="InterPro" id="IPR038396">
    <property type="entry name" value="SpoIIAA-like_sf"/>
</dbReference>
<dbReference type="SUPFAM" id="SSF52091">
    <property type="entry name" value="SpoIIaa-like"/>
    <property type="match status" value="1"/>
</dbReference>
<dbReference type="Gene3D" id="3.40.50.10600">
    <property type="entry name" value="SpoIIaa-like domains"/>
    <property type="match status" value="1"/>
</dbReference>
<reference evidence="1" key="1">
    <citation type="journal article" date="2017" name="Proc. Natl. Acad. Sci. U.S.A.">
        <title>Comparative genomics uncovers the prolific and distinctive metabolic potential of the cyanobacterial genus Moorea.</title>
        <authorList>
            <person name="Leao T."/>
            <person name="Castelao G."/>
            <person name="Korobeynikov A."/>
            <person name="Monroe E.A."/>
            <person name="Podell S."/>
            <person name="Glukhov E."/>
            <person name="Allen E.E."/>
            <person name="Gerwick W.H."/>
            <person name="Gerwick L."/>
        </authorList>
    </citation>
    <scope>NUCLEOTIDE SEQUENCE</scope>
    <source>
        <strain evidence="1">JHB</strain>
    </source>
</reference>
<dbReference type="Pfam" id="PF11964">
    <property type="entry name" value="SpoIIAA-like"/>
    <property type="match status" value="1"/>
</dbReference>
<proteinExistence type="predicted"/>
<dbReference type="InterPro" id="IPR021866">
    <property type="entry name" value="SpoIIAA-like"/>
</dbReference>
<dbReference type="Proteomes" id="UP000176944">
    <property type="component" value="Chromosome"/>
</dbReference>
<reference evidence="1" key="2">
    <citation type="submission" date="2022-10" db="EMBL/GenBank/DDBJ databases">
        <authorList>
            <person name="Ngo T.-E."/>
        </authorList>
    </citation>
    <scope>NUCLEOTIDE SEQUENCE</scope>
    <source>
        <strain evidence="1">JHB</strain>
    </source>
</reference>
<dbReference type="InterPro" id="IPR036513">
    <property type="entry name" value="STAS_dom_sf"/>
</dbReference>
<sequence length="120" mass="14411">MIKVIPMEYDYIFGISFSNKLEKSDIQLLANVTDEKLKSYDKLRMYVEVENFRGPTPSAVLEDLKFGCRYRNVYYKKVIVCQYIWFGMLTVFASNTVYTNMDIKHFYWQEKDQALEWIKN</sequence>